<dbReference type="Pfam" id="PF01522">
    <property type="entry name" value="Polysacc_deac_1"/>
    <property type="match status" value="1"/>
</dbReference>
<dbReference type="PROSITE" id="PS51677">
    <property type="entry name" value="NODB"/>
    <property type="match status" value="1"/>
</dbReference>
<evidence type="ECO:0000256" key="1">
    <source>
        <dbReference type="SAM" id="Phobius"/>
    </source>
</evidence>
<accession>A0ABR8PWN3</accession>
<dbReference type="Proteomes" id="UP000627781">
    <property type="component" value="Unassembled WGS sequence"/>
</dbReference>
<feature type="transmembrane region" description="Helical" evidence="1">
    <location>
        <begin position="21"/>
        <end position="38"/>
    </location>
</feature>
<evidence type="ECO:0000259" key="2">
    <source>
        <dbReference type="PROSITE" id="PS51677"/>
    </source>
</evidence>
<protein>
    <submittedName>
        <fullName evidence="3">Polysaccharide deacetylase</fullName>
    </submittedName>
</protein>
<reference evidence="3 4" key="1">
    <citation type="submission" date="2020-08" db="EMBL/GenBank/DDBJ databases">
        <title>A Genomic Blueprint of the Chicken Gut Microbiome.</title>
        <authorList>
            <person name="Gilroy R."/>
            <person name="Ravi A."/>
            <person name="Getino M."/>
            <person name="Pursley I."/>
            <person name="Horton D.L."/>
            <person name="Alikhan N.-F."/>
            <person name="Baker D."/>
            <person name="Gharbi K."/>
            <person name="Hall N."/>
            <person name="Watson M."/>
            <person name="Adriaenssens E.M."/>
            <person name="Foster-Nyarko E."/>
            <person name="Jarju S."/>
            <person name="Secka A."/>
            <person name="Antonio M."/>
            <person name="Oren A."/>
            <person name="Chaudhuri R."/>
            <person name="La Ragione R.M."/>
            <person name="Hildebrand F."/>
            <person name="Pallen M.J."/>
        </authorList>
    </citation>
    <scope>NUCLEOTIDE SEQUENCE [LARGE SCALE GENOMIC DNA]</scope>
    <source>
        <strain evidence="3 4">Sa3CVN1</strain>
    </source>
</reference>
<dbReference type="InterPro" id="IPR011330">
    <property type="entry name" value="Glyco_hydro/deAcase_b/a-brl"/>
</dbReference>
<sequence>MKKRIINQRRDRYKKFTKKRIVLTVAIVVVIIGSGFIGKVKFERDQDKIYTKAEVVEDSTAKDGTKVDNSSKKEALEDSNGYISLDKDPNAEDVITVFHTTEKLLKNEIHYPVRTDGKKVAYLTFDDGPSTTNTPKVLDILKENGIKATFFIMGKQLDSSEEAKNILKRTASEGHAIGNHTYCHDYNYLYPSRIINVNNFMSDIEKCNESLKNVLGKDFSTRAIRFPGGYWSWEGRGNIRPIIDQDGYAIIDWNSLSEDAQGKPNKTAEELVQTTKTNLDKLGPNADSVIFLMHDTYGKEETANSLQQIINIFKEKGFEFRTIK</sequence>
<keyword evidence="1" id="KW-0812">Transmembrane</keyword>
<proteinExistence type="predicted"/>
<keyword evidence="1" id="KW-0472">Membrane</keyword>
<dbReference type="InterPro" id="IPR002509">
    <property type="entry name" value="NODB_dom"/>
</dbReference>
<dbReference type="PANTHER" id="PTHR10587:SF125">
    <property type="entry name" value="POLYSACCHARIDE DEACETYLASE YHEN-RELATED"/>
    <property type="match status" value="1"/>
</dbReference>
<gene>
    <name evidence="3" type="ORF">H9661_14675</name>
</gene>
<dbReference type="EMBL" id="JACSRA010000026">
    <property type="protein sequence ID" value="MBD7912597.1"/>
    <property type="molecule type" value="Genomic_DNA"/>
</dbReference>
<dbReference type="Gene3D" id="3.20.20.370">
    <property type="entry name" value="Glycoside hydrolase/deacetylase"/>
    <property type="match status" value="1"/>
</dbReference>
<dbReference type="CDD" id="cd10944">
    <property type="entry name" value="CE4_SmPgdA_like"/>
    <property type="match status" value="1"/>
</dbReference>
<organism evidence="3 4">
    <name type="scientific">Clostridium cibarium</name>
    <dbReference type="NCBI Taxonomy" id="2762247"/>
    <lineage>
        <taxon>Bacteria</taxon>
        <taxon>Bacillati</taxon>
        <taxon>Bacillota</taxon>
        <taxon>Clostridia</taxon>
        <taxon>Eubacteriales</taxon>
        <taxon>Clostridiaceae</taxon>
        <taxon>Clostridium</taxon>
    </lineage>
</organism>
<dbReference type="PANTHER" id="PTHR10587">
    <property type="entry name" value="GLYCOSYL TRANSFERASE-RELATED"/>
    <property type="match status" value="1"/>
</dbReference>
<comment type="caution">
    <text evidence="3">The sequence shown here is derived from an EMBL/GenBank/DDBJ whole genome shotgun (WGS) entry which is preliminary data.</text>
</comment>
<keyword evidence="4" id="KW-1185">Reference proteome</keyword>
<keyword evidence="1" id="KW-1133">Transmembrane helix</keyword>
<evidence type="ECO:0000313" key="4">
    <source>
        <dbReference type="Proteomes" id="UP000627781"/>
    </source>
</evidence>
<evidence type="ECO:0000313" key="3">
    <source>
        <dbReference type="EMBL" id="MBD7912597.1"/>
    </source>
</evidence>
<name>A0ABR8PWN3_9CLOT</name>
<dbReference type="InterPro" id="IPR050248">
    <property type="entry name" value="Polysacc_deacetylase_ArnD"/>
</dbReference>
<dbReference type="RefSeq" id="WP_143317487.1">
    <property type="nucleotide sequence ID" value="NZ_JACSRA010000026.1"/>
</dbReference>
<feature type="domain" description="NodB homology" evidence="2">
    <location>
        <begin position="119"/>
        <end position="321"/>
    </location>
</feature>
<dbReference type="SUPFAM" id="SSF88713">
    <property type="entry name" value="Glycoside hydrolase/deacetylase"/>
    <property type="match status" value="1"/>
</dbReference>